<dbReference type="PANTHER" id="PTHR23514">
    <property type="entry name" value="BYPASS OF STOP CODON PROTEIN 6"/>
    <property type="match status" value="1"/>
</dbReference>
<evidence type="ECO:0000256" key="5">
    <source>
        <dbReference type="ARBA" id="ARBA00022989"/>
    </source>
</evidence>
<evidence type="ECO:0000256" key="6">
    <source>
        <dbReference type="ARBA" id="ARBA00023136"/>
    </source>
</evidence>
<keyword evidence="3" id="KW-0813">Transport</keyword>
<evidence type="ECO:0000259" key="9">
    <source>
        <dbReference type="PROSITE" id="PS51168"/>
    </source>
</evidence>
<evidence type="ECO:0000256" key="3">
    <source>
        <dbReference type="ARBA" id="ARBA00022448"/>
    </source>
</evidence>
<feature type="transmembrane region" description="Helical" evidence="7">
    <location>
        <begin position="308"/>
        <end position="329"/>
    </location>
</feature>
<feature type="transmembrane region" description="Helical" evidence="7">
    <location>
        <begin position="101"/>
        <end position="124"/>
    </location>
</feature>
<dbReference type="GO" id="GO:0005886">
    <property type="term" value="C:plasma membrane"/>
    <property type="evidence" value="ECO:0007669"/>
    <property type="project" value="UniProtKB-SubCell"/>
</dbReference>
<keyword evidence="4 7" id="KW-0812">Transmembrane</keyword>
<gene>
    <name evidence="10" type="ORF">SAMN02982927_00816</name>
</gene>
<dbReference type="InterPro" id="IPR051788">
    <property type="entry name" value="MFS_Transporter"/>
</dbReference>
<feature type="transmembrane region" description="Helical" evidence="7">
    <location>
        <begin position="211"/>
        <end position="232"/>
    </location>
</feature>
<keyword evidence="6 7" id="KW-0472">Membrane</keyword>
<dbReference type="SMART" id="SM00830">
    <property type="entry name" value="CM_2"/>
    <property type="match status" value="1"/>
</dbReference>
<protein>
    <submittedName>
        <fullName evidence="10">Predicted arabinose efflux permease, MFS family</fullName>
    </submittedName>
</protein>
<organism evidence="10 11">
    <name type="scientific">Sporolactobacillus nakayamae</name>
    <dbReference type="NCBI Taxonomy" id="269670"/>
    <lineage>
        <taxon>Bacteria</taxon>
        <taxon>Bacillati</taxon>
        <taxon>Bacillota</taxon>
        <taxon>Bacilli</taxon>
        <taxon>Bacillales</taxon>
        <taxon>Sporolactobacillaceae</taxon>
        <taxon>Sporolactobacillus</taxon>
    </lineage>
</organism>
<evidence type="ECO:0000259" key="8">
    <source>
        <dbReference type="PROSITE" id="PS50850"/>
    </source>
</evidence>
<accession>A0A1I2PHD2</accession>
<dbReference type="SUPFAM" id="SSF48600">
    <property type="entry name" value="Chorismate mutase II"/>
    <property type="match status" value="1"/>
</dbReference>
<evidence type="ECO:0000256" key="1">
    <source>
        <dbReference type="ARBA" id="ARBA00004651"/>
    </source>
</evidence>
<dbReference type="InterPro" id="IPR036259">
    <property type="entry name" value="MFS_trans_sf"/>
</dbReference>
<dbReference type="Proteomes" id="UP000198752">
    <property type="component" value="Unassembled WGS sequence"/>
</dbReference>
<feature type="domain" description="Major facilitator superfamily (MFS) profile" evidence="8">
    <location>
        <begin position="12"/>
        <end position="391"/>
    </location>
</feature>
<feature type="transmembrane region" description="Helical" evidence="7">
    <location>
        <begin position="341"/>
        <end position="363"/>
    </location>
</feature>
<feature type="transmembrane region" description="Helical" evidence="7">
    <location>
        <begin position="252"/>
        <end position="272"/>
    </location>
</feature>
<comment type="subcellular location">
    <subcellularLocation>
        <location evidence="1">Cell membrane</location>
        <topology evidence="1">Multi-pass membrane protein</topology>
    </subcellularLocation>
</comment>
<dbReference type="GO" id="GO:0046417">
    <property type="term" value="P:chorismate metabolic process"/>
    <property type="evidence" value="ECO:0007669"/>
    <property type="project" value="InterPro"/>
</dbReference>
<feature type="domain" description="Chorismate mutase" evidence="9">
    <location>
        <begin position="395"/>
        <end position="485"/>
    </location>
</feature>
<dbReference type="InterPro" id="IPR036979">
    <property type="entry name" value="CM_dom_sf"/>
</dbReference>
<keyword evidence="5 7" id="KW-1133">Transmembrane helix</keyword>
<proteinExistence type="inferred from homology"/>
<evidence type="ECO:0000313" key="11">
    <source>
        <dbReference type="Proteomes" id="UP000198752"/>
    </source>
</evidence>
<dbReference type="Gene3D" id="1.20.1250.20">
    <property type="entry name" value="MFS general substrate transporter like domains"/>
    <property type="match status" value="2"/>
</dbReference>
<dbReference type="RefSeq" id="WP_245734035.1">
    <property type="nucleotide sequence ID" value="NZ_FOOY01000005.1"/>
</dbReference>
<feature type="transmembrane region" description="Helical" evidence="7">
    <location>
        <begin position="12"/>
        <end position="31"/>
    </location>
</feature>
<dbReference type="GO" id="GO:0022857">
    <property type="term" value="F:transmembrane transporter activity"/>
    <property type="evidence" value="ECO:0007669"/>
    <property type="project" value="InterPro"/>
</dbReference>
<dbReference type="PROSITE" id="PS51168">
    <property type="entry name" value="CHORISMATE_MUT_2"/>
    <property type="match status" value="1"/>
</dbReference>
<dbReference type="EMBL" id="FOOY01000005">
    <property type="protein sequence ID" value="SFG15562.1"/>
    <property type="molecule type" value="Genomic_DNA"/>
</dbReference>
<feature type="transmembrane region" description="Helical" evidence="7">
    <location>
        <begin position="369"/>
        <end position="388"/>
    </location>
</feature>
<dbReference type="InterPro" id="IPR036263">
    <property type="entry name" value="Chorismate_II_sf"/>
</dbReference>
<dbReference type="STRING" id="269670.SAMN02982927_00816"/>
<dbReference type="AlphaFoldDB" id="A0A1I2PHD2"/>
<feature type="transmembrane region" description="Helical" evidence="7">
    <location>
        <begin position="161"/>
        <end position="181"/>
    </location>
</feature>
<evidence type="ECO:0000313" key="10">
    <source>
        <dbReference type="EMBL" id="SFG15562.1"/>
    </source>
</evidence>
<dbReference type="InterPro" id="IPR002701">
    <property type="entry name" value="CM_II_prokaryot"/>
</dbReference>
<reference evidence="11" key="1">
    <citation type="submission" date="2016-10" db="EMBL/GenBank/DDBJ databases">
        <authorList>
            <person name="Varghese N."/>
            <person name="Submissions S."/>
        </authorList>
    </citation>
    <scope>NUCLEOTIDE SEQUENCE [LARGE SCALE GENOMIC DNA]</scope>
    <source>
        <strain evidence="11">ATCC 700379</strain>
    </source>
</reference>
<dbReference type="Gene3D" id="1.20.59.10">
    <property type="entry name" value="Chorismate mutase"/>
    <property type="match status" value="1"/>
</dbReference>
<comment type="similarity">
    <text evidence="2">Belongs to the major facilitator superfamily.</text>
</comment>
<feature type="transmembrane region" description="Helical" evidence="7">
    <location>
        <begin position="284"/>
        <end position="302"/>
    </location>
</feature>
<feature type="transmembrane region" description="Helical" evidence="7">
    <location>
        <begin position="136"/>
        <end position="155"/>
    </location>
</feature>
<dbReference type="InterPro" id="IPR011701">
    <property type="entry name" value="MFS"/>
</dbReference>
<name>A0A1I2PHD2_9BACL</name>
<evidence type="ECO:0000256" key="2">
    <source>
        <dbReference type="ARBA" id="ARBA00008335"/>
    </source>
</evidence>
<keyword evidence="11" id="KW-1185">Reference proteome</keyword>
<feature type="transmembrane region" description="Helical" evidence="7">
    <location>
        <begin position="78"/>
        <end position="95"/>
    </location>
</feature>
<dbReference type="Pfam" id="PF01817">
    <property type="entry name" value="CM_2"/>
    <property type="match status" value="1"/>
</dbReference>
<dbReference type="GO" id="GO:0004106">
    <property type="term" value="F:chorismate mutase activity"/>
    <property type="evidence" value="ECO:0007669"/>
    <property type="project" value="InterPro"/>
</dbReference>
<dbReference type="PROSITE" id="PS50850">
    <property type="entry name" value="MFS"/>
    <property type="match status" value="1"/>
</dbReference>
<dbReference type="Pfam" id="PF07690">
    <property type="entry name" value="MFS_1"/>
    <property type="match status" value="1"/>
</dbReference>
<sequence length="491" mass="54572">MNVMTKANKIRLSISLYLNYFVHGIGLLILTQNMRPLSSEWGTSIATVSYVISGVGIGRLLAYYLLGSLSDRIGRKKIILFGMISYSIFFIGILLTKDFKVAYLLAILAGVANSALDSGTYPTFLEMNRNNGAASILIKAAMSIGEFVLPLYIGLNENLGGWYGLSFIFAAALLLINAALISRSQFPLQVKPEKTEQHRLFTKGKLSKTKVGLVAILSLYGYTSMAVMILFTQWITLYGIDVLHMSNMQAHFLLSLYSVGSIVGVLIVFTILKSALVKEGTLMVIMNGLSLLFLLTVCFSSNHLSVTVASFFFGVTAAGGIMQVGLTIFSSMFPHAKGRVTAIFFSFGSIASFTVPIFTGLLSTSGTAYALRSDLVIASFSFVLWIIGHRLLSLSNDQTGYETERSQINFIDYWILKLLQWRFKLAKSIGMKKMNQGQQVLDPFREKEIISRIDQRVKDHENRDHYQEIFQTILTNSKQCQTNLQEKGRVK</sequence>
<dbReference type="InterPro" id="IPR020846">
    <property type="entry name" value="MFS_dom"/>
</dbReference>
<dbReference type="SUPFAM" id="SSF103473">
    <property type="entry name" value="MFS general substrate transporter"/>
    <property type="match status" value="1"/>
</dbReference>
<dbReference type="PANTHER" id="PTHR23514:SF3">
    <property type="entry name" value="BYPASS OF STOP CODON PROTEIN 6"/>
    <property type="match status" value="1"/>
</dbReference>
<evidence type="ECO:0000256" key="4">
    <source>
        <dbReference type="ARBA" id="ARBA00022692"/>
    </source>
</evidence>
<feature type="transmembrane region" description="Helical" evidence="7">
    <location>
        <begin position="43"/>
        <end position="66"/>
    </location>
</feature>
<evidence type="ECO:0000256" key="7">
    <source>
        <dbReference type="SAM" id="Phobius"/>
    </source>
</evidence>